<name>A0A2K9MCV1_9RHOB</name>
<evidence type="ECO:0000313" key="1">
    <source>
        <dbReference type="EMBL" id="AUM73433.1"/>
    </source>
</evidence>
<protein>
    <submittedName>
        <fullName evidence="1">DUF1178 domain-containing protein</fullName>
    </submittedName>
</protein>
<dbReference type="AlphaFoldDB" id="A0A2K9MCV1"/>
<dbReference type="Pfam" id="PF06676">
    <property type="entry name" value="DUF1178"/>
    <property type="match status" value="1"/>
</dbReference>
<dbReference type="KEGG" id="paru:CYR75_03195"/>
<keyword evidence="2" id="KW-1185">Reference proteome</keyword>
<organism evidence="1 2">
    <name type="scientific">Paracoccus jeotgali</name>
    <dbReference type="NCBI Taxonomy" id="2065379"/>
    <lineage>
        <taxon>Bacteria</taxon>
        <taxon>Pseudomonadati</taxon>
        <taxon>Pseudomonadota</taxon>
        <taxon>Alphaproteobacteria</taxon>
        <taxon>Rhodobacterales</taxon>
        <taxon>Paracoccaceae</taxon>
        <taxon>Paracoccus</taxon>
    </lineage>
</organism>
<proteinExistence type="predicted"/>
<gene>
    <name evidence="1" type="ORF">CYR75_03195</name>
</gene>
<dbReference type="Proteomes" id="UP000234882">
    <property type="component" value="Chromosome"/>
</dbReference>
<reference evidence="2" key="1">
    <citation type="submission" date="2017-12" db="EMBL/GenBank/DDBJ databases">
        <title>Genomic analysis of Paracoccus sp. CBA4604.</title>
        <authorList>
            <person name="Roh S.W."/>
            <person name="Kim J.Y."/>
            <person name="Kim J.S."/>
        </authorList>
    </citation>
    <scope>NUCLEOTIDE SEQUENCE [LARGE SCALE GENOMIC DNA]</scope>
    <source>
        <strain evidence="2">CBA4604</strain>
    </source>
</reference>
<evidence type="ECO:0000313" key="2">
    <source>
        <dbReference type="Proteomes" id="UP000234882"/>
    </source>
</evidence>
<dbReference type="RefSeq" id="WP_101498817.1">
    <property type="nucleotide sequence ID" value="NZ_CP025583.1"/>
</dbReference>
<dbReference type="OrthoDB" id="9799894at2"/>
<accession>A0A2K9MCV1</accession>
<dbReference type="PIRSF" id="PIRSF032131">
    <property type="entry name" value="UCP032131"/>
    <property type="match status" value="1"/>
</dbReference>
<sequence length="141" mass="15308">MIHYDLNCAEGHRFDGWFPSAAGFEAQRDAGLIACSICGTTQIDRALMAPNVSVARSDKGSVADTPLSPDQPSPLERLRKEIEANSDYVGLRFVDEARAMHEGRSEARAIHGEAKPAEAAALLQEGVPIAPLPFIPKRRQN</sequence>
<dbReference type="EMBL" id="CP025583">
    <property type="protein sequence ID" value="AUM73433.1"/>
    <property type="molecule type" value="Genomic_DNA"/>
</dbReference>
<dbReference type="InterPro" id="IPR009562">
    <property type="entry name" value="DUF1178"/>
</dbReference>